<organism evidence="1 2">
    <name type="scientific">Muribaculum caecicola</name>
    <dbReference type="NCBI Taxonomy" id="3038144"/>
    <lineage>
        <taxon>Bacteria</taxon>
        <taxon>Pseudomonadati</taxon>
        <taxon>Bacteroidota</taxon>
        <taxon>Bacteroidia</taxon>
        <taxon>Bacteroidales</taxon>
        <taxon>Muribaculaceae</taxon>
        <taxon>Muribaculum</taxon>
    </lineage>
</organism>
<comment type="caution">
    <text evidence="1">The sequence shown here is derived from an EMBL/GenBank/DDBJ whole genome shotgun (WGS) entry which is preliminary data.</text>
</comment>
<protein>
    <submittedName>
        <fullName evidence="1">Lauroyl acyltransferase</fullName>
    </submittedName>
</protein>
<dbReference type="Proteomes" id="UP000305401">
    <property type="component" value="Unassembled WGS sequence"/>
</dbReference>
<gene>
    <name evidence="1" type="ORF">E5990_10715</name>
</gene>
<keyword evidence="2" id="KW-1185">Reference proteome</keyword>
<accession>A0AC61S2M4</accession>
<name>A0AC61S2M4_9BACT</name>
<proteinExistence type="predicted"/>
<sequence length="210" mass="24006">MNIVVTLIGLLAQCFFSARILVQWIMSERARKVLSPTVFWILSLAGSLLLFTYGWLRDDFAIILGQFVAYYIYIWNLAAKGLWKHLPKITRLLLLTIPLIAVTMVLHDVSGWWQRFFCGSIPLWLIIFGSAGQIIFTLRFVYQWLYSVKRGESVLPAGFWIISLSGSIIIMAYALVRHDPVLILGQIFGLVAYTRNLVIGHRSNVRKNSN</sequence>
<evidence type="ECO:0000313" key="1">
    <source>
        <dbReference type="EMBL" id="THG42657.1"/>
    </source>
</evidence>
<reference evidence="1" key="1">
    <citation type="submission" date="2019-04" db="EMBL/GenBank/DDBJ databases">
        <title>Microbes associate with the intestines of laboratory mice.</title>
        <authorList>
            <person name="Navarre W."/>
            <person name="Wong E."/>
            <person name="Huang K.C."/>
            <person name="Tropini C."/>
            <person name="Ng K."/>
            <person name="Yu B."/>
        </authorList>
    </citation>
    <scope>NUCLEOTIDE SEQUENCE</scope>
    <source>
        <strain evidence="1">NM86_A22</strain>
    </source>
</reference>
<evidence type="ECO:0000313" key="2">
    <source>
        <dbReference type="Proteomes" id="UP000305401"/>
    </source>
</evidence>
<dbReference type="EMBL" id="SSTG01000211">
    <property type="protein sequence ID" value="THG42657.1"/>
    <property type="molecule type" value="Genomic_DNA"/>
</dbReference>
<keyword evidence="1" id="KW-0808">Transferase</keyword>
<keyword evidence="1" id="KW-0012">Acyltransferase</keyword>